<dbReference type="InterPro" id="IPR051122">
    <property type="entry name" value="SDR_DHRS6-like"/>
</dbReference>
<dbReference type="Pfam" id="PF13561">
    <property type="entry name" value="adh_short_C2"/>
    <property type="match status" value="1"/>
</dbReference>
<dbReference type="InterPro" id="IPR036291">
    <property type="entry name" value="NAD(P)-bd_dom_sf"/>
</dbReference>
<evidence type="ECO:0000313" key="5">
    <source>
        <dbReference type="EMBL" id="MBB2903616.1"/>
    </source>
</evidence>
<name>A0A7W4XYY3_KINRA</name>
<organism evidence="5 6">
    <name type="scientific">Kineococcus radiotolerans</name>
    <dbReference type="NCBI Taxonomy" id="131568"/>
    <lineage>
        <taxon>Bacteria</taxon>
        <taxon>Bacillati</taxon>
        <taxon>Actinomycetota</taxon>
        <taxon>Actinomycetes</taxon>
        <taxon>Kineosporiales</taxon>
        <taxon>Kineosporiaceae</taxon>
        <taxon>Kineococcus</taxon>
    </lineage>
</organism>
<evidence type="ECO:0000259" key="4">
    <source>
        <dbReference type="SMART" id="SM00822"/>
    </source>
</evidence>
<proteinExistence type="inferred from homology"/>
<evidence type="ECO:0000256" key="3">
    <source>
        <dbReference type="SAM" id="MobiDB-lite"/>
    </source>
</evidence>
<dbReference type="AlphaFoldDB" id="A0A7W4XYY3"/>
<feature type="domain" description="Ketoreductase" evidence="4">
    <location>
        <begin position="36"/>
        <end position="207"/>
    </location>
</feature>
<reference evidence="5 6" key="1">
    <citation type="submission" date="2020-08" db="EMBL/GenBank/DDBJ databases">
        <title>The Agave Microbiome: Exploring the role of microbial communities in plant adaptations to desert environments.</title>
        <authorList>
            <person name="Partida-Martinez L.P."/>
        </authorList>
    </citation>
    <scope>NUCLEOTIDE SEQUENCE [LARGE SCALE GENOMIC DNA]</scope>
    <source>
        <strain evidence="5 6">AS2.23</strain>
    </source>
</reference>
<protein>
    <submittedName>
        <fullName evidence="5">NAD(P)-dependent dehydrogenase (Short-subunit alcohol dehydrogenase family)</fullName>
    </submittedName>
</protein>
<dbReference type="SMART" id="SM00822">
    <property type="entry name" value="PKS_KR"/>
    <property type="match status" value="1"/>
</dbReference>
<reference evidence="5 6" key="2">
    <citation type="submission" date="2020-08" db="EMBL/GenBank/DDBJ databases">
        <authorList>
            <person name="Partida-Martinez L."/>
            <person name="Huntemann M."/>
            <person name="Clum A."/>
            <person name="Wang J."/>
            <person name="Palaniappan K."/>
            <person name="Ritter S."/>
            <person name="Chen I.-M."/>
            <person name="Stamatis D."/>
            <person name="Reddy T."/>
            <person name="O'Malley R."/>
            <person name="Daum C."/>
            <person name="Shapiro N."/>
            <person name="Ivanova N."/>
            <person name="Kyrpides N."/>
            <person name="Woyke T."/>
        </authorList>
    </citation>
    <scope>NUCLEOTIDE SEQUENCE [LARGE SCALE GENOMIC DNA]</scope>
    <source>
        <strain evidence="5 6">AS2.23</strain>
    </source>
</reference>
<evidence type="ECO:0000256" key="1">
    <source>
        <dbReference type="ARBA" id="ARBA00006484"/>
    </source>
</evidence>
<feature type="region of interest" description="Disordered" evidence="3">
    <location>
        <begin position="1"/>
        <end position="28"/>
    </location>
</feature>
<comment type="caution">
    <text evidence="5">The sequence shown here is derived from an EMBL/GenBank/DDBJ whole genome shotgun (WGS) entry which is preliminary data.</text>
</comment>
<dbReference type="Proteomes" id="UP000533269">
    <property type="component" value="Unassembled WGS sequence"/>
</dbReference>
<dbReference type="InterPro" id="IPR002347">
    <property type="entry name" value="SDR_fam"/>
</dbReference>
<accession>A0A7W4XYY3</accession>
<dbReference type="PANTHER" id="PTHR43477:SF1">
    <property type="entry name" value="DIHYDROANTICAPSIN 7-DEHYDROGENASE"/>
    <property type="match status" value="1"/>
</dbReference>
<dbReference type="SUPFAM" id="SSF51735">
    <property type="entry name" value="NAD(P)-binding Rossmann-fold domains"/>
    <property type="match status" value="1"/>
</dbReference>
<keyword evidence="2" id="KW-0560">Oxidoreductase</keyword>
<evidence type="ECO:0000313" key="6">
    <source>
        <dbReference type="Proteomes" id="UP000533269"/>
    </source>
</evidence>
<dbReference type="PRINTS" id="PR00081">
    <property type="entry name" value="GDHRDH"/>
</dbReference>
<sequence length="260" mass="26182">MSEVDDSPYEHPSLAGMRGRQRKVGTAVNSQSLEGSTVLVIGTGGIALATARLSAAAGARVVIAGRSPDKVAAGAAATGAVAEHVDVSDEASIAALAERLGSVDHVVNLAAAPANVALPRLDHAALVRAFDAKVFGPALLASRLSITTSLTLFSGFIAWRPAAERVAMATANGAVAFLAQALAVELAPVRVNAISPGIVDSGSWDGLGQGKAGFLERTAAANPARRTGSPEDLADAALFAMTNPFMTATTLHVDGGGRVA</sequence>
<dbReference type="EMBL" id="JACHVY010000011">
    <property type="protein sequence ID" value="MBB2903616.1"/>
    <property type="molecule type" value="Genomic_DNA"/>
</dbReference>
<dbReference type="Gene3D" id="3.40.50.720">
    <property type="entry name" value="NAD(P)-binding Rossmann-like Domain"/>
    <property type="match status" value="1"/>
</dbReference>
<dbReference type="PANTHER" id="PTHR43477">
    <property type="entry name" value="DIHYDROANTICAPSIN 7-DEHYDROGENASE"/>
    <property type="match status" value="1"/>
</dbReference>
<dbReference type="GO" id="GO:0016491">
    <property type="term" value="F:oxidoreductase activity"/>
    <property type="evidence" value="ECO:0007669"/>
    <property type="project" value="UniProtKB-KW"/>
</dbReference>
<dbReference type="InterPro" id="IPR057326">
    <property type="entry name" value="KR_dom"/>
</dbReference>
<gene>
    <name evidence="5" type="ORF">FHR75_004459</name>
</gene>
<evidence type="ECO:0000256" key="2">
    <source>
        <dbReference type="ARBA" id="ARBA00023002"/>
    </source>
</evidence>
<comment type="similarity">
    <text evidence="1">Belongs to the short-chain dehydrogenases/reductases (SDR) family.</text>
</comment>